<dbReference type="Pfam" id="PF01593">
    <property type="entry name" value="Amino_oxidase"/>
    <property type="match status" value="1"/>
</dbReference>
<keyword evidence="4 6" id="KW-0560">Oxidoreductase</keyword>
<dbReference type="InterPro" id="IPR050464">
    <property type="entry name" value="Zeta_carotene_desat/Oxidored"/>
</dbReference>
<dbReference type="GO" id="GO:0005737">
    <property type="term" value="C:cytoplasm"/>
    <property type="evidence" value="ECO:0007669"/>
    <property type="project" value="UniProtKB-SubCell"/>
</dbReference>
<comment type="caution">
    <text evidence="8">The sequence shown here is derived from an EMBL/GenBank/DDBJ whole genome shotgun (WGS) entry which is preliminary data.</text>
</comment>
<reference evidence="8 9" key="1">
    <citation type="submission" date="2020-08" db="EMBL/GenBank/DDBJ databases">
        <title>Genomic Encyclopedia of Type Strains, Phase IV (KMG-IV): sequencing the most valuable type-strain genomes for metagenomic binning, comparative biology and taxonomic classification.</title>
        <authorList>
            <person name="Goeker M."/>
        </authorList>
    </citation>
    <scope>NUCLEOTIDE SEQUENCE [LARGE SCALE GENOMIC DNA]</scope>
    <source>
        <strain evidence="8 9">DSM 28570</strain>
    </source>
</reference>
<dbReference type="EMBL" id="JACHEO010000002">
    <property type="protein sequence ID" value="MBB5346855.1"/>
    <property type="molecule type" value="Genomic_DNA"/>
</dbReference>
<dbReference type="Gene3D" id="3.50.50.60">
    <property type="entry name" value="FAD/NAD(P)-binding domain"/>
    <property type="match status" value="1"/>
</dbReference>
<accession>A0A840UML1</accession>
<keyword evidence="5 6" id="KW-0350">Heme biosynthesis</keyword>
<evidence type="ECO:0000256" key="4">
    <source>
        <dbReference type="ARBA" id="ARBA00023002"/>
    </source>
</evidence>
<dbReference type="GO" id="GO:0006783">
    <property type="term" value="P:heme biosynthetic process"/>
    <property type="evidence" value="ECO:0007669"/>
    <property type="project" value="UniProtKB-UniRule"/>
</dbReference>
<dbReference type="AlphaFoldDB" id="A0A840UML1"/>
<dbReference type="SUPFAM" id="SSF51905">
    <property type="entry name" value="FAD/NAD(P)-binding domain"/>
    <property type="match status" value="1"/>
</dbReference>
<comment type="cofactor">
    <cofactor evidence="1 6">
        <name>FAD</name>
        <dbReference type="ChEBI" id="CHEBI:57692"/>
    </cofactor>
</comment>
<evidence type="ECO:0000256" key="2">
    <source>
        <dbReference type="ARBA" id="ARBA00022630"/>
    </source>
</evidence>
<dbReference type="InterPro" id="IPR002937">
    <property type="entry name" value="Amino_oxidase"/>
</dbReference>
<dbReference type="Proteomes" id="UP000539642">
    <property type="component" value="Unassembled WGS sequence"/>
</dbReference>
<evidence type="ECO:0000313" key="9">
    <source>
        <dbReference type="Proteomes" id="UP000539642"/>
    </source>
</evidence>
<comment type="catalytic activity">
    <reaction evidence="6">
        <text>coproporphyrinogen III + 3 O2 = coproporphyrin III + 3 H2O2</text>
        <dbReference type="Rhea" id="RHEA:43436"/>
        <dbReference type="ChEBI" id="CHEBI:15379"/>
        <dbReference type="ChEBI" id="CHEBI:16240"/>
        <dbReference type="ChEBI" id="CHEBI:57309"/>
        <dbReference type="ChEBI" id="CHEBI:131725"/>
        <dbReference type="EC" id="1.3.3.15"/>
    </reaction>
</comment>
<dbReference type="InterPro" id="IPR004572">
    <property type="entry name" value="Protoporphyrinogen_oxidase"/>
</dbReference>
<organism evidence="8 9">
    <name type="scientific">Desulfoprunum benzoelyticum</name>
    <dbReference type="NCBI Taxonomy" id="1506996"/>
    <lineage>
        <taxon>Bacteria</taxon>
        <taxon>Pseudomonadati</taxon>
        <taxon>Thermodesulfobacteriota</taxon>
        <taxon>Desulfobulbia</taxon>
        <taxon>Desulfobulbales</taxon>
        <taxon>Desulfobulbaceae</taxon>
        <taxon>Desulfoprunum</taxon>
    </lineage>
</organism>
<dbReference type="GO" id="GO:0004729">
    <property type="term" value="F:oxygen-dependent protoporphyrinogen oxidase activity"/>
    <property type="evidence" value="ECO:0007669"/>
    <property type="project" value="UniProtKB-UniRule"/>
</dbReference>
<sequence>MTAQLHTIIIGGGLSGLTIAHKLKSHAPDHRFLLLEKSDRTGGAIRTHREQGYVTEIGPHGFLDNCPESRALLSETGLDRECVKAPLKQFVRYVYLHGKLCCIPQSPGKILMAPLVPWTAKLRVLADLWLRPLDGEPTVAKWVDHRFGPALLPFADAVFTGTYAGDFNELTIDSVMPGIRRLEKERGSVIRGMLWKMLKARRSGTAKKLTMPAMTSFPDGMARLAQRLTESLQPGTDLLLQCGVTAISRTESGWRVESEQGVHTATNLVLALPVNASLALLADIDPTVPATAVPEAWIATVVFGFGPGAVLPPGFGYLTPEQEGRFTLGTLFSSNMFPGRAPAGHIVCETLVGGRRHPERLELDDATITRLALDDVREVLNLPGNPVYSTVLRPKAGIPQLEKGYSRLLAWRNQLMLDQRGLAVCGFGWEGIGINDMIKSATSVAERILRPSTAAPEGAEIKGVYF</sequence>
<comment type="function">
    <text evidence="6">Involved in coproporphyrin-dependent heme b biosynthesis. Catalyzes the oxidation of coproporphyrinogen III to coproporphyrin III.</text>
</comment>
<keyword evidence="9" id="KW-1185">Reference proteome</keyword>
<name>A0A840UML1_9BACT</name>
<evidence type="ECO:0000256" key="6">
    <source>
        <dbReference type="RuleBase" id="RU364052"/>
    </source>
</evidence>
<proteinExistence type="inferred from homology"/>
<evidence type="ECO:0000313" key="8">
    <source>
        <dbReference type="EMBL" id="MBB5346855.1"/>
    </source>
</evidence>
<comment type="similarity">
    <text evidence="6">Belongs to the protoporphyrinogen/coproporphyrinogen oxidase family. Coproporphyrinogen III oxidase subfamily.</text>
</comment>
<dbReference type="InterPro" id="IPR036188">
    <property type="entry name" value="FAD/NAD-bd_sf"/>
</dbReference>
<comment type="pathway">
    <text evidence="6">Porphyrin-containing compound metabolism; protoheme biosynthesis.</text>
</comment>
<protein>
    <recommendedName>
        <fullName evidence="6">Coproporphyrinogen III oxidase</fullName>
        <ecNumber evidence="6">1.3.3.15</ecNumber>
    </recommendedName>
</protein>
<keyword evidence="6" id="KW-0963">Cytoplasm</keyword>
<feature type="domain" description="Amine oxidase" evidence="7">
    <location>
        <begin position="14"/>
        <end position="449"/>
    </location>
</feature>
<dbReference type="NCBIfam" id="TIGR00562">
    <property type="entry name" value="proto_IX_ox"/>
    <property type="match status" value="1"/>
</dbReference>
<evidence type="ECO:0000256" key="3">
    <source>
        <dbReference type="ARBA" id="ARBA00022827"/>
    </source>
</evidence>
<gene>
    <name evidence="8" type="ORF">HNQ81_000565</name>
</gene>
<evidence type="ECO:0000256" key="5">
    <source>
        <dbReference type="ARBA" id="ARBA00023133"/>
    </source>
</evidence>
<dbReference type="PANTHER" id="PTHR42923:SF3">
    <property type="entry name" value="PROTOPORPHYRINOGEN OXIDASE"/>
    <property type="match status" value="1"/>
</dbReference>
<dbReference type="Gene3D" id="1.10.3110.10">
    <property type="entry name" value="protoporphyrinogen ix oxidase, domain 3"/>
    <property type="match status" value="1"/>
</dbReference>
<keyword evidence="3 6" id="KW-0274">FAD</keyword>
<dbReference type="PANTHER" id="PTHR42923">
    <property type="entry name" value="PROTOPORPHYRINOGEN OXIDASE"/>
    <property type="match status" value="1"/>
</dbReference>
<evidence type="ECO:0000259" key="7">
    <source>
        <dbReference type="Pfam" id="PF01593"/>
    </source>
</evidence>
<dbReference type="SUPFAM" id="SSF54373">
    <property type="entry name" value="FAD-linked reductases, C-terminal domain"/>
    <property type="match status" value="1"/>
</dbReference>
<comment type="subcellular location">
    <subcellularLocation>
        <location evidence="6">Cytoplasm</location>
    </subcellularLocation>
</comment>
<dbReference type="EC" id="1.3.3.15" evidence="6"/>
<dbReference type="RefSeq" id="WP_183348096.1">
    <property type="nucleotide sequence ID" value="NZ_JACHEO010000002.1"/>
</dbReference>
<dbReference type="Gene3D" id="3.90.660.20">
    <property type="entry name" value="Protoporphyrinogen oxidase, mitochondrial, domain 2"/>
    <property type="match status" value="1"/>
</dbReference>
<evidence type="ECO:0000256" key="1">
    <source>
        <dbReference type="ARBA" id="ARBA00001974"/>
    </source>
</evidence>
<keyword evidence="2 6" id="KW-0285">Flavoprotein</keyword>